<keyword evidence="4" id="KW-1185">Reference proteome</keyword>
<dbReference type="Pfam" id="PF13193">
    <property type="entry name" value="AMP-binding_C"/>
    <property type="match status" value="1"/>
</dbReference>
<dbReference type="SUPFAM" id="SSF56801">
    <property type="entry name" value="Acetyl-CoA synthetase-like"/>
    <property type="match status" value="1"/>
</dbReference>
<dbReference type="EMBL" id="JACTVJ010000012">
    <property type="protein sequence ID" value="MBC9715827.1"/>
    <property type="molecule type" value="Genomic_DNA"/>
</dbReference>
<evidence type="ECO:0000259" key="1">
    <source>
        <dbReference type="Pfam" id="PF00501"/>
    </source>
</evidence>
<keyword evidence="3" id="KW-0436">Ligase</keyword>
<dbReference type="InterPro" id="IPR050237">
    <property type="entry name" value="ATP-dep_AMP-bd_enzyme"/>
</dbReference>
<dbReference type="Gene3D" id="3.30.300.30">
    <property type="match status" value="1"/>
</dbReference>
<feature type="domain" description="AMP-dependent synthetase/ligase" evidence="1">
    <location>
        <begin position="21"/>
        <end position="400"/>
    </location>
</feature>
<dbReference type="Gene3D" id="3.40.50.12780">
    <property type="entry name" value="N-terminal domain of ligase-like"/>
    <property type="match status" value="1"/>
</dbReference>
<dbReference type="Pfam" id="PF00501">
    <property type="entry name" value="AMP-binding"/>
    <property type="match status" value="1"/>
</dbReference>
<accession>A0ABR7SMN0</accession>
<dbReference type="InterPro" id="IPR042099">
    <property type="entry name" value="ANL_N_sf"/>
</dbReference>
<dbReference type="InterPro" id="IPR025110">
    <property type="entry name" value="AMP-bd_C"/>
</dbReference>
<dbReference type="PROSITE" id="PS00455">
    <property type="entry name" value="AMP_BINDING"/>
    <property type="match status" value="1"/>
</dbReference>
<evidence type="ECO:0000259" key="2">
    <source>
        <dbReference type="Pfam" id="PF13193"/>
    </source>
</evidence>
<dbReference type="CDD" id="cd12119">
    <property type="entry name" value="ttLC_FACS_AlkK_like"/>
    <property type="match status" value="1"/>
</dbReference>
<protein>
    <submittedName>
        <fullName evidence="3">Long-chain fatty acid--CoA ligase</fullName>
    </submittedName>
</protein>
<dbReference type="InterPro" id="IPR020845">
    <property type="entry name" value="AMP-binding_CS"/>
</dbReference>
<evidence type="ECO:0000313" key="3">
    <source>
        <dbReference type="EMBL" id="MBC9715827.1"/>
    </source>
</evidence>
<name>A0ABR7SMN0_9ACTN</name>
<dbReference type="InterPro" id="IPR045851">
    <property type="entry name" value="AMP-bd_C_sf"/>
</dbReference>
<evidence type="ECO:0000313" key="4">
    <source>
        <dbReference type="Proteomes" id="UP000642284"/>
    </source>
</evidence>
<dbReference type="RefSeq" id="WP_187816276.1">
    <property type="nucleotide sequence ID" value="NZ_JACTVJ010000012.1"/>
</dbReference>
<dbReference type="PANTHER" id="PTHR43767">
    <property type="entry name" value="LONG-CHAIN-FATTY-ACID--COA LIGASE"/>
    <property type="match status" value="1"/>
</dbReference>
<proteinExistence type="predicted"/>
<dbReference type="PANTHER" id="PTHR43767:SF11">
    <property type="entry name" value="MEDIUM-CHAIN-FATTY-ACID--COA LIGASE"/>
    <property type="match status" value="1"/>
</dbReference>
<organism evidence="3 4">
    <name type="scientific">Streptomyces polyasparticus</name>
    <dbReference type="NCBI Taxonomy" id="2767826"/>
    <lineage>
        <taxon>Bacteria</taxon>
        <taxon>Bacillati</taxon>
        <taxon>Actinomycetota</taxon>
        <taxon>Actinomycetes</taxon>
        <taxon>Kitasatosporales</taxon>
        <taxon>Streptomycetaceae</taxon>
        <taxon>Streptomyces</taxon>
    </lineage>
</organism>
<dbReference type="GO" id="GO:0016874">
    <property type="term" value="F:ligase activity"/>
    <property type="evidence" value="ECO:0007669"/>
    <property type="project" value="UniProtKB-KW"/>
</dbReference>
<reference evidence="3 4" key="1">
    <citation type="submission" date="2020-08" db="EMBL/GenBank/DDBJ databases">
        <title>Genemic of Streptomyces polyaspartic.</title>
        <authorList>
            <person name="Liu W."/>
        </authorList>
    </citation>
    <scope>NUCLEOTIDE SEQUENCE [LARGE SCALE GENOMIC DNA]</scope>
    <source>
        <strain evidence="3 4">TRM66268-LWL</strain>
    </source>
</reference>
<dbReference type="NCBIfam" id="NF004837">
    <property type="entry name" value="PRK06187.1"/>
    <property type="match status" value="1"/>
</dbReference>
<gene>
    <name evidence="3" type="ORF">H9Y04_25120</name>
</gene>
<comment type="caution">
    <text evidence="3">The sequence shown here is derived from an EMBL/GenBank/DDBJ whole genome shotgun (WGS) entry which is preliminary data.</text>
</comment>
<dbReference type="Proteomes" id="UP000642284">
    <property type="component" value="Unassembled WGS sequence"/>
</dbReference>
<feature type="domain" description="AMP-binding enzyme C-terminal" evidence="2">
    <location>
        <begin position="449"/>
        <end position="524"/>
    </location>
</feature>
<sequence length="537" mass="58362">MDGLMQPRPLTIAHLFERAETLFAHKRVIDADGSELSYGAWARRVRQLVGALDALDVAPGARVATLAANHRRHLEVYAAAPISKRVLHTLNIRLSADHLAYIVEHAGDEVVFLDRRHLPLIRQLVDRLTGVRHWVVFPDGTDADLPRDPRFHDYDELVARSEPYEGSLEATFEAAEENLAAGLCYTSGTTGRPKGVLYSHRSTVLHCLGTMAAGLIGVTERDVVLPIVPMFHANAWGLPYGALMAGADLVLPGPSADRTHLAGLMERHRVTLAAAVPTVWTDLLPALMGRDLSALRLLLGGGSRITTELSTAYERAVGIPLTHSWGMTEVSPVGAIGGLRSQHDSLGDEARHAVRGAQGQPVPLVSLRIVDVDSGAQLPYDGTSVGELQVAGPWVAGGYFGGEGADHFTEDGWLRTGDLATLDEHGYLRLVDRIKDLIKSGGEWISSVELEAAIATHPHIAQVAVVARDDPRWVERPVAFVVLREDATTSVEQLREHVSRQVASWWLPDEFVVLDAIPTTGTGKLSKEALRQSLRGR</sequence>
<dbReference type="InterPro" id="IPR000873">
    <property type="entry name" value="AMP-dep_synth/lig_dom"/>
</dbReference>